<feature type="domain" description="Association with the SNF1 complex (ASC)" evidence="3">
    <location>
        <begin position="20"/>
        <end position="109"/>
    </location>
</feature>
<reference evidence="4" key="1">
    <citation type="journal article" date="2017" name="Gigascience">
        <title>The genome draft of coconut (Cocos nucifera).</title>
        <authorList>
            <person name="Xiao Y."/>
            <person name="Xu P."/>
            <person name="Fan H."/>
            <person name="Baudouin L."/>
            <person name="Xia W."/>
            <person name="Bocs S."/>
            <person name="Xu J."/>
            <person name="Li Q."/>
            <person name="Guo A."/>
            <person name="Zhou L."/>
            <person name="Li J."/>
            <person name="Wu Y."/>
            <person name="Ma Z."/>
            <person name="Armero A."/>
            <person name="Issali A.E."/>
            <person name="Liu N."/>
            <person name="Peng M."/>
            <person name="Yang Y."/>
        </authorList>
    </citation>
    <scope>NUCLEOTIDE SEQUENCE</scope>
    <source>
        <tissue evidence="4">Spear leaf of Hainan Tall coconut</tissue>
    </source>
</reference>
<comment type="caution">
    <text evidence="4">The sequence shown here is derived from an EMBL/GenBank/DDBJ whole genome shotgun (WGS) entry which is preliminary data.</text>
</comment>
<evidence type="ECO:0000259" key="3">
    <source>
        <dbReference type="SMART" id="SM01010"/>
    </source>
</evidence>
<gene>
    <name evidence="4" type="ORF">COCNU_09G008670</name>
</gene>
<evidence type="ECO:0000256" key="1">
    <source>
        <dbReference type="ARBA" id="ARBA00010926"/>
    </source>
</evidence>
<reference evidence="4" key="2">
    <citation type="submission" date="2019-07" db="EMBL/GenBank/DDBJ databases">
        <authorList>
            <person name="Yang Y."/>
            <person name="Bocs S."/>
            <person name="Baudouin L."/>
        </authorList>
    </citation>
    <scope>NUCLEOTIDE SEQUENCE</scope>
    <source>
        <tissue evidence="4">Spear leaf of Hainan Tall coconut</tissue>
    </source>
</reference>
<dbReference type="GO" id="GO:0005737">
    <property type="term" value="C:cytoplasm"/>
    <property type="evidence" value="ECO:0007669"/>
    <property type="project" value="UniProtKB-ARBA"/>
</dbReference>
<evidence type="ECO:0000313" key="5">
    <source>
        <dbReference type="Proteomes" id="UP000797356"/>
    </source>
</evidence>
<dbReference type="Pfam" id="PF04739">
    <property type="entry name" value="AMPKBI"/>
    <property type="match status" value="1"/>
</dbReference>
<organism evidence="4 5">
    <name type="scientific">Cocos nucifera</name>
    <name type="common">Coconut palm</name>
    <dbReference type="NCBI Taxonomy" id="13894"/>
    <lineage>
        <taxon>Eukaryota</taxon>
        <taxon>Viridiplantae</taxon>
        <taxon>Streptophyta</taxon>
        <taxon>Embryophyta</taxon>
        <taxon>Tracheophyta</taxon>
        <taxon>Spermatophyta</taxon>
        <taxon>Magnoliopsida</taxon>
        <taxon>Liliopsida</taxon>
        <taxon>Arecaceae</taxon>
        <taxon>Arecoideae</taxon>
        <taxon>Cocoseae</taxon>
        <taxon>Attaleinae</taxon>
        <taxon>Cocos</taxon>
    </lineage>
</organism>
<dbReference type="AlphaFoldDB" id="A0A8K0IL12"/>
<dbReference type="SMART" id="SM01010">
    <property type="entry name" value="AMPKBI"/>
    <property type="match status" value="1"/>
</dbReference>
<dbReference type="InterPro" id="IPR037256">
    <property type="entry name" value="ASC_dom_sf"/>
</dbReference>
<proteinExistence type="inferred from homology"/>
<dbReference type="Proteomes" id="UP000797356">
    <property type="component" value="Chromosome 9"/>
</dbReference>
<sequence length="112" mass="12382">MDHTNGEDQDGVSVVGFEVPSSPESSYNNPSLPCDDEAREPPSLPPHLQNTMLNFPASQDDSISLPVPQHVILNHLYIENRGGPRSVVALGTTQRFRSKYVTVVLYTPVPRR</sequence>
<keyword evidence="5" id="KW-1185">Reference proteome</keyword>
<dbReference type="OrthoDB" id="531008at2759"/>
<evidence type="ECO:0000256" key="2">
    <source>
        <dbReference type="SAM" id="MobiDB-lite"/>
    </source>
</evidence>
<protein>
    <submittedName>
        <fullName evidence="4">SNF1-related protein kinase regulatory subunit beta-3</fullName>
    </submittedName>
</protein>
<name>A0A8K0IL12_COCNU</name>
<accession>A0A8K0IL12</accession>
<dbReference type="InterPro" id="IPR043554">
    <property type="entry name" value="KINB"/>
</dbReference>
<feature type="region of interest" description="Disordered" evidence="2">
    <location>
        <begin position="1"/>
        <end position="49"/>
    </location>
</feature>
<dbReference type="SUPFAM" id="SSF160219">
    <property type="entry name" value="AMPKBI-like"/>
    <property type="match status" value="1"/>
</dbReference>
<dbReference type="InterPro" id="IPR006828">
    <property type="entry name" value="ASC_dom"/>
</dbReference>
<dbReference type="EMBL" id="CM017880">
    <property type="protein sequence ID" value="KAG1361404.1"/>
    <property type="molecule type" value="Genomic_DNA"/>
</dbReference>
<dbReference type="PANTHER" id="PTHR46316:SF5">
    <property type="entry name" value="SNF1-RELATED PROTEIN KINASE REGULATORY SUBUNIT BETA-3"/>
    <property type="match status" value="1"/>
</dbReference>
<dbReference type="PANTHER" id="PTHR46316">
    <property type="entry name" value="SNF1-RELATED PROTEIN KINASE REGULATORY SUBUNIT BETA-1"/>
    <property type="match status" value="1"/>
</dbReference>
<dbReference type="Gene3D" id="6.20.250.60">
    <property type="match status" value="1"/>
</dbReference>
<comment type="similarity">
    <text evidence="1">Belongs to the 5'-AMP-activated protein kinase beta subunit family.</text>
</comment>
<feature type="compositionally biased region" description="Low complexity" evidence="2">
    <location>
        <begin position="20"/>
        <end position="33"/>
    </location>
</feature>
<evidence type="ECO:0000313" key="4">
    <source>
        <dbReference type="EMBL" id="KAG1361404.1"/>
    </source>
</evidence>